<dbReference type="AlphaFoldDB" id="A0A7J8GJV0"/>
<gene>
    <name evidence="5" type="ORF">HJG59_002205</name>
</gene>
<evidence type="ECO:0000259" key="4">
    <source>
        <dbReference type="Pfam" id="PF14988"/>
    </source>
</evidence>
<evidence type="ECO:0000313" key="5">
    <source>
        <dbReference type="EMBL" id="KAF6460071.1"/>
    </source>
</evidence>
<dbReference type="PANTHER" id="PTHR14845">
    <property type="entry name" value="COILED-COIL DOMAIN-CONTAINING 166"/>
    <property type="match status" value="1"/>
</dbReference>
<sequence>MSEHLLVPASPGSQPWKMAGSWRHWDQDRRWAGEGELRVVGTALKTQGPRSMGLPGYRSTLGYCLRLRKKGLRFNLGTQGPGTRASGDRSAKAEPPRTVVPLKTTAPSRTKAPQRTEASSTMMVPLKSPAGSGVQLKSTLGRTGQHYDSRTRWTVQTPSEPRLQKLRTLSLQSRLLREWQASTTTSLASVALSEMWDEDVDSGSKFVEDLSIPPTSCISLISKFLKPGKPTKSAMWFMEKTMEVMKLDKQVKETQIQQKAVLEQTRLLLDEKFHVQADTKFMLDHLTNKTEEYRREINKLWDNYAQESGEIQRRRQELASKYAKQTSEFQKQLLEKEKKEFDLKQQLRAMRDISLVKEKQDREMQTLQEELKKAQAETTAKVYAQYLQEKTLLTKQLSEPDVSQLRKSERKKLKKKAHALEVAAEKLAFQCCRDLLTENQELQRKLVQQSQQCQEVQATQSFLQKQKQQLQREQWYTECLIRGRRQLQQRTPKTERTPSLSTKSRLNPQ</sequence>
<dbReference type="InParanoid" id="A0A7J8GJV0"/>
<feature type="domain" description="DUF4515" evidence="4">
    <location>
        <begin position="278"/>
        <end position="480"/>
    </location>
</feature>
<feature type="compositionally biased region" description="Polar residues" evidence="3">
    <location>
        <begin position="105"/>
        <end position="122"/>
    </location>
</feature>
<feature type="compositionally biased region" description="Basic and acidic residues" evidence="3">
    <location>
        <begin position="86"/>
        <end position="95"/>
    </location>
</feature>
<evidence type="ECO:0000256" key="2">
    <source>
        <dbReference type="SAM" id="Coils"/>
    </source>
</evidence>
<proteinExistence type="predicted"/>
<reference evidence="5 6" key="1">
    <citation type="journal article" date="2020" name="Nature">
        <title>Six reference-quality genomes reveal evolution of bat adaptations.</title>
        <authorList>
            <person name="Jebb D."/>
            <person name="Huang Z."/>
            <person name="Pippel M."/>
            <person name="Hughes G.M."/>
            <person name="Lavrichenko K."/>
            <person name="Devanna P."/>
            <person name="Winkler S."/>
            <person name="Jermiin L.S."/>
            <person name="Skirmuntt E.C."/>
            <person name="Katzourakis A."/>
            <person name="Burkitt-Gray L."/>
            <person name="Ray D.A."/>
            <person name="Sullivan K.A.M."/>
            <person name="Roscito J.G."/>
            <person name="Kirilenko B.M."/>
            <person name="Davalos L.M."/>
            <person name="Corthals A.P."/>
            <person name="Power M.L."/>
            <person name="Jones G."/>
            <person name="Ransome R.D."/>
            <person name="Dechmann D.K.N."/>
            <person name="Locatelli A.G."/>
            <person name="Puechmaille S.J."/>
            <person name="Fedrigo O."/>
            <person name="Jarvis E.D."/>
            <person name="Hiller M."/>
            <person name="Vernes S.C."/>
            <person name="Myers E.W."/>
            <person name="Teeling E.C."/>
        </authorList>
    </citation>
    <scope>NUCLEOTIDE SEQUENCE [LARGE SCALE GENOMIC DNA]</scope>
    <source>
        <strain evidence="5">MMolMol1</strain>
        <tissue evidence="5">Muscle</tissue>
    </source>
</reference>
<keyword evidence="1 2" id="KW-0175">Coiled coil</keyword>
<accession>A0A7J8GJV0</accession>
<evidence type="ECO:0000313" key="6">
    <source>
        <dbReference type="Proteomes" id="UP000550707"/>
    </source>
</evidence>
<name>A0A7J8GJV0_MOLMO</name>
<feature type="coiled-coil region" evidence="2">
    <location>
        <begin position="350"/>
        <end position="377"/>
    </location>
</feature>
<dbReference type="PANTHER" id="PTHR14845:SF3">
    <property type="entry name" value="COILED-COIL DOMAIN CONTAINING 121, RETROGENE 1"/>
    <property type="match status" value="1"/>
</dbReference>
<organism evidence="5 6">
    <name type="scientific">Molossus molossus</name>
    <name type="common">Pallas' mastiff bat</name>
    <name type="synonym">Vespertilio molossus</name>
    <dbReference type="NCBI Taxonomy" id="27622"/>
    <lineage>
        <taxon>Eukaryota</taxon>
        <taxon>Metazoa</taxon>
        <taxon>Chordata</taxon>
        <taxon>Craniata</taxon>
        <taxon>Vertebrata</taxon>
        <taxon>Euteleostomi</taxon>
        <taxon>Mammalia</taxon>
        <taxon>Eutheria</taxon>
        <taxon>Laurasiatheria</taxon>
        <taxon>Chiroptera</taxon>
        <taxon>Yangochiroptera</taxon>
        <taxon>Molossidae</taxon>
        <taxon>Molossus</taxon>
    </lineage>
</organism>
<feature type="region of interest" description="Disordered" evidence="3">
    <location>
        <begin position="75"/>
        <end position="133"/>
    </location>
</feature>
<feature type="compositionally biased region" description="Polar residues" evidence="3">
    <location>
        <begin position="488"/>
        <end position="509"/>
    </location>
</feature>
<evidence type="ECO:0000256" key="1">
    <source>
        <dbReference type="ARBA" id="ARBA00023054"/>
    </source>
</evidence>
<feature type="region of interest" description="Disordered" evidence="3">
    <location>
        <begin position="487"/>
        <end position="509"/>
    </location>
</feature>
<dbReference type="FunCoup" id="A0A7J8GJV0">
    <property type="interactions" value="24"/>
</dbReference>
<comment type="caution">
    <text evidence="5">The sequence shown here is derived from an EMBL/GenBank/DDBJ whole genome shotgun (WGS) entry which is preliminary data.</text>
</comment>
<dbReference type="Proteomes" id="UP000550707">
    <property type="component" value="Unassembled WGS sequence"/>
</dbReference>
<keyword evidence="6" id="KW-1185">Reference proteome</keyword>
<protein>
    <submittedName>
        <fullName evidence="5">Coiled-coil domain containing 121</fullName>
    </submittedName>
</protein>
<dbReference type="Pfam" id="PF14988">
    <property type="entry name" value="DUF4515"/>
    <property type="match status" value="1"/>
</dbReference>
<feature type="coiled-coil region" evidence="2">
    <location>
        <begin position="432"/>
        <end position="473"/>
    </location>
</feature>
<dbReference type="EMBL" id="JACASF010000009">
    <property type="protein sequence ID" value="KAF6460071.1"/>
    <property type="molecule type" value="Genomic_DNA"/>
</dbReference>
<evidence type="ECO:0000256" key="3">
    <source>
        <dbReference type="SAM" id="MobiDB-lite"/>
    </source>
</evidence>
<dbReference type="InterPro" id="IPR032777">
    <property type="entry name" value="DUF4515"/>
</dbReference>